<dbReference type="AlphaFoldDB" id="A0A1V9XRH7"/>
<evidence type="ECO:0000256" key="4">
    <source>
        <dbReference type="SAM" id="MobiDB-lite"/>
    </source>
</evidence>
<evidence type="ECO:0000256" key="3">
    <source>
        <dbReference type="ARBA" id="ARBA00038295"/>
    </source>
</evidence>
<dbReference type="InParanoid" id="A0A1V9XRH7"/>
<dbReference type="GO" id="GO:0019212">
    <property type="term" value="F:phosphatase inhibitor activity"/>
    <property type="evidence" value="ECO:0007669"/>
    <property type="project" value="TreeGrafter"/>
</dbReference>
<comment type="subcellular location">
    <subcellularLocation>
        <location evidence="1">Nucleus</location>
    </subcellularLocation>
</comment>
<evidence type="ECO:0000256" key="2">
    <source>
        <dbReference type="ARBA" id="ARBA00023242"/>
    </source>
</evidence>
<dbReference type="PANTHER" id="PTHR15111">
    <property type="entry name" value="RNA POLYMERASE II SUBUNIT 5-MEDIATING PROTEIN NNX3"/>
    <property type="match status" value="1"/>
</dbReference>
<name>A0A1V9XRH7_9ACAR</name>
<feature type="compositionally biased region" description="Basic residues" evidence="4">
    <location>
        <begin position="327"/>
        <end position="338"/>
    </location>
</feature>
<keyword evidence="2" id="KW-0539">Nucleus</keyword>
<sequence length="338" mass="38365">MCANVKECFPFRSYRDPSFAYSMCCFVFGFAGRRSRLTTLPTRLSHAVTVPLNSVGFFLGHLIHTNEIMVLLSSEILVQVTAPKAVEIVNKRVGECRSRQDKVKEEIKHFSQWAEFTEREKGAPLGEDAEGAVEISEEFDEQHEAAWKEQHLERLRRERARERDELKKASEGADEAALWQRLEELEMEEELQKYEEQRNGRSRQEVGVESAQAEMRLRLSEEDSAKDIVVNRPSPSFVGGPAFSNDLRSILKKRPSDGSLKTVHFQSESDSKRGGRLHTAIDSDDDEAPEDATKGNDHDSPFTGVVVERSNDTGEVIDVQDPPQQKKVSRFKASRNVR</sequence>
<dbReference type="InterPro" id="IPR009053">
    <property type="entry name" value="Prefoldin"/>
</dbReference>
<dbReference type="OrthoDB" id="21413at2759"/>
<reference evidence="5 6" key="1">
    <citation type="journal article" date="2017" name="Gigascience">
        <title>Draft genome of the honey bee ectoparasitic mite, Tropilaelaps mercedesae, is shaped by the parasitic life history.</title>
        <authorList>
            <person name="Dong X."/>
            <person name="Armstrong S.D."/>
            <person name="Xia D."/>
            <person name="Makepeace B.L."/>
            <person name="Darby A.C."/>
            <person name="Kadowaki T."/>
        </authorList>
    </citation>
    <scope>NUCLEOTIDE SEQUENCE [LARGE SCALE GENOMIC DNA]</scope>
    <source>
        <strain evidence="5">Wuxi-XJTLU</strain>
    </source>
</reference>
<dbReference type="GO" id="GO:0005634">
    <property type="term" value="C:nucleus"/>
    <property type="evidence" value="ECO:0007669"/>
    <property type="project" value="UniProtKB-SubCell"/>
</dbReference>
<organism evidence="5 6">
    <name type="scientific">Tropilaelaps mercedesae</name>
    <dbReference type="NCBI Taxonomy" id="418985"/>
    <lineage>
        <taxon>Eukaryota</taxon>
        <taxon>Metazoa</taxon>
        <taxon>Ecdysozoa</taxon>
        <taxon>Arthropoda</taxon>
        <taxon>Chelicerata</taxon>
        <taxon>Arachnida</taxon>
        <taxon>Acari</taxon>
        <taxon>Parasitiformes</taxon>
        <taxon>Mesostigmata</taxon>
        <taxon>Gamasina</taxon>
        <taxon>Dermanyssoidea</taxon>
        <taxon>Laelapidae</taxon>
        <taxon>Tropilaelaps</taxon>
    </lineage>
</organism>
<evidence type="ECO:0000313" key="5">
    <source>
        <dbReference type="EMBL" id="OQR76104.1"/>
    </source>
</evidence>
<feature type="compositionally biased region" description="Basic and acidic residues" evidence="4">
    <location>
        <begin position="291"/>
        <end position="300"/>
    </location>
</feature>
<comment type="similarity">
    <text evidence="3">Belongs to the RNA polymerase II subunit 5-mediating protein family.</text>
</comment>
<keyword evidence="6" id="KW-1185">Reference proteome</keyword>
<dbReference type="Proteomes" id="UP000192247">
    <property type="component" value="Unassembled WGS sequence"/>
</dbReference>
<dbReference type="GO" id="GO:0003714">
    <property type="term" value="F:transcription corepressor activity"/>
    <property type="evidence" value="ECO:0007669"/>
    <property type="project" value="TreeGrafter"/>
</dbReference>
<dbReference type="CDD" id="cd23159">
    <property type="entry name" value="Prefoldin_URI1"/>
    <property type="match status" value="1"/>
</dbReference>
<dbReference type="InterPro" id="IPR004127">
    <property type="entry name" value="Prefoldin_subunit_alpha"/>
</dbReference>
<dbReference type="Pfam" id="PF02996">
    <property type="entry name" value="Prefoldin"/>
    <property type="match status" value="1"/>
</dbReference>
<accession>A0A1V9XRH7</accession>
<dbReference type="SUPFAM" id="SSF46579">
    <property type="entry name" value="Prefoldin"/>
    <property type="match status" value="1"/>
</dbReference>
<dbReference type="STRING" id="418985.A0A1V9XRH7"/>
<comment type="caution">
    <text evidence="5">The sequence shown here is derived from an EMBL/GenBank/DDBJ whole genome shotgun (WGS) entry which is preliminary data.</text>
</comment>
<feature type="compositionally biased region" description="Basic and acidic residues" evidence="4">
    <location>
        <begin position="193"/>
        <end position="206"/>
    </location>
</feature>
<dbReference type="PANTHER" id="PTHR15111:SF0">
    <property type="entry name" value="UNCONVENTIONAL PREFOLDIN RPB5 INTERACTOR 1"/>
    <property type="match status" value="1"/>
</dbReference>
<dbReference type="Gene3D" id="1.10.287.370">
    <property type="match status" value="1"/>
</dbReference>
<protein>
    <submittedName>
        <fullName evidence="5">Uncharacterized protein</fullName>
    </submittedName>
</protein>
<dbReference type="GO" id="GO:0003682">
    <property type="term" value="F:chromatin binding"/>
    <property type="evidence" value="ECO:0007669"/>
    <property type="project" value="TreeGrafter"/>
</dbReference>
<feature type="compositionally biased region" description="Basic and acidic residues" evidence="4">
    <location>
        <begin position="215"/>
        <end position="226"/>
    </location>
</feature>
<dbReference type="GO" id="GO:0000122">
    <property type="term" value="P:negative regulation of transcription by RNA polymerase II"/>
    <property type="evidence" value="ECO:0007669"/>
    <property type="project" value="TreeGrafter"/>
</dbReference>
<feature type="region of interest" description="Disordered" evidence="4">
    <location>
        <begin position="193"/>
        <end position="338"/>
    </location>
</feature>
<gene>
    <name evidence="5" type="ORF">BIW11_07990</name>
</gene>
<dbReference type="InterPro" id="IPR052255">
    <property type="entry name" value="RNA_pol_II_subunit5-mediator"/>
</dbReference>
<evidence type="ECO:0000256" key="1">
    <source>
        <dbReference type="ARBA" id="ARBA00004123"/>
    </source>
</evidence>
<dbReference type="EMBL" id="MNPL01005311">
    <property type="protein sequence ID" value="OQR76104.1"/>
    <property type="molecule type" value="Genomic_DNA"/>
</dbReference>
<evidence type="ECO:0000313" key="6">
    <source>
        <dbReference type="Proteomes" id="UP000192247"/>
    </source>
</evidence>
<proteinExistence type="inferred from homology"/>